<evidence type="ECO:0000313" key="2">
    <source>
        <dbReference type="Proteomes" id="UP000596661"/>
    </source>
</evidence>
<evidence type="ECO:0000313" key="1">
    <source>
        <dbReference type="EnsemblPlants" id="cds.novel_model_738_5bd9a17a"/>
    </source>
</evidence>
<organism evidence="1 2">
    <name type="scientific">Cannabis sativa</name>
    <name type="common">Hemp</name>
    <name type="synonym">Marijuana</name>
    <dbReference type="NCBI Taxonomy" id="3483"/>
    <lineage>
        <taxon>Eukaryota</taxon>
        <taxon>Viridiplantae</taxon>
        <taxon>Streptophyta</taxon>
        <taxon>Embryophyta</taxon>
        <taxon>Tracheophyta</taxon>
        <taxon>Spermatophyta</taxon>
        <taxon>Magnoliopsida</taxon>
        <taxon>eudicotyledons</taxon>
        <taxon>Gunneridae</taxon>
        <taxon>Pentapetalae</taxon>
        <taxon>rosids</taxon>
        <taxon>fabids</taxon>
        <taxon>Rosales</taxon>
        <taxon>Cannabaceae</taxon>
        <taxon>Cannabis</taxon>
    </lineage>
</organism>
<keyword evidence="2" id="KW-1185">Reference proteome</keyword>
<reference evidence="1" key="2">
    <citation type="submission" date="2021-03" db="UniProtKB">
        <authorList>
            <consortium name="EnsemblPlants"/>
        </authorList>
    </citation>
    <scope>IDENTIFICATION</scope>
</reference>
<dbReference type="Proteomes" id="UP000596661">
    <property type="component" value="Chromosome 1"/>
</dbReference>
<name>A0A803RBD6_CANSA</name>
<dbReference type="EMBL" id="UZAU01000018">
    <property type="status" value="NOT_ANNOTATED_CDS"/>
    <property type="molecule type" value="Genomic_DNA"/>
</dbReference>
<reference evidence="1" key="1">
    <citation type="submission" date="2018-11" db="EMBL/GenBank/DDBJ databases">
        <authorList>
            <person name="Grassa J C."/>
        </authorList>
    </citation>
    <scope>NUCLEOTIDE SEQUENCE [LARGE SCALE GENOMIC DNA]</scope>
</reference>
<protein>
    <submittedName>
        <fullName evidence="1">Uncharacterized protein</fullName>
    </submittedName>
</protein>
<sequence length="62" mass="7106">MLPISSFSLSIPRTDYSSLIRLHQLPPKTRSEPSRTNLEGSHHVYTTSTNLCLHNFTFHLPK</sequence>
<accession>A0A803RBD6</accession>
<dbReference type="Gramene" id="novel_model_738_5bd9a17a">
    <property type="protein sequence ID" value="cds.novel_model_738_5bd9a17a"/>
    <property type="gene ID" value="novel_gene_408_5bd9a17a"/>
</dbReference>
<proteinExistence type="predicted"/>
<dbReference type="AlphaFoldDB" id="A0A803RBD6"/>
<dbReference type="EnsemblPlants" id="novel_model_738_5bd9a17a">
    <property type="protein sequence ID" value="cds.novel_model_738_5bd9a17a"/>
    <property type="gene ID" value="novel_gene_408_5bd9a17a"/>
</dbReference>